<accession>A0ABW4Q2V8</accession>
<feature type="compositionally biased region" description="Low complexity" evidence="1">
    <location>
        <begin position="1"/>
        <end position="18"/>
    </location>
</feature>
<feature type="non-terminal residue" evidence="2">
    <location>
        <position position="1"/>
    </location>
</feature>
<evidence type="ECO:0000256" key="1">
    <source>
        <dbReference type="SAM" id="MobiDB-lite"/>
    </source>
</evidence>
<gene>
    <name evidence="2" type="ORF">ACFSDA_16825</name>
</gene>
<sequence length="203" mass="21489">TTESASASTEQTTEATSAAEEERCWSPDQTRSSKNPSGKLRGGGLEMIPPKGFDDRTDTTQANFVTDASRAAAKVEGTWYSTVAVGKVEWQPGVEYPGDRDAAERIFACLVSNSAIWDGTSGRSVQDQVTEPVTVAGMSGYRTTGVLHFGQDKLEKTDGTRIMVAVISTPEGPSAFISDVAVGVTEHEEAQNTAYDSLTGLSG</sequence>
<feature type="compositionally biased region" description="Polar residues" evidence="1">
    <location>
        <begin position="27"/>
        <end position="36"/>
    </location>
</feature>
<reference evidence="3" key="1">
    <citation type="journal article" date="2019" name="Int. J. Syst. Evol. Microbiol.">
        <title>The Global Catalogue of Microorganisms (GCM) 10K type strain sequencing project: providing services to taxonomists for standard genome sequencing and annotation.</title>
        <authorList>
            <consortium name="The Broad Institute Genomics Platform"/>
            <consortium name="The Broad Institute Genome Sequencing Center for Infectious Disease"/>
            <person name="Wu L."/>
            <person name="Ma J."/>
        </authorList>
    </citation>
    <scope>NUCLEOTIDE SEQUENCE [LARGE SCALE GENOMIC DNA]</scope>
    <source>
        <strain evidence="3">JCM 11650</strain>
    </source>
</reference>
<organism evidence="2 3">
    <name type="scientific">Brachybacterium rhamnosum</name>
    <dbReference type="NCBI Taxonomy" id="173361"/>
    <lineage>
        <taxon>Bacteria</taxon>
        <taxon>Bacillati</taxon>
        <taxon>Actinomycetota</taxon>
        <taxon>Actinomycetes</taxon>
        <taxon>Micrococcales</taxon>
        <taxon>Dermabacteraceae</taxon>
        <taxon>Brachybacterium</taxon>
    </lineage>
</organism>
<dbReference type="Proteomes" id="UP001597280">
    <property type="component" value="Unassembled WGS sequence"/>
</dbReference>
<protein>
    <submittedName>
        <fullName evidence="2">Uncharacterized protein</fullName>
    </submittedName>
</protein>
<comment type="caution">
    <text evidence="2">The sequence shown here is derived from an EMBL/GenBank/DDBJ whole genome shotgun (WGS) entry which is preliminary data.</text>
</comment>
<evidence type="ECO:0000313" key="2">
    <source>
        <dbReference type="EMBL" id="MFD1836724.1"/>
    </source>
</evidence>
<feature type="region of interest" description="Disordered" evidence="1">
    <location>
        <begin position="1"/>
        <end position="53"/>
    </location>
</feature>
<keyword evidence="3" id="KW-1185">Reference proteome</keyword>
<dbReference type="EMBL" id="JBHUFL010000011">
    <property type="protein sequence ID" value="MFD1836724.1"/>
    <property type="molecule type" value="Genomic_DNA"/>
</dbReference>
<proteinExistence type="predicted"/>
<evidence type="ECO:0000313" key="3">
    <source>
        <dbReference type="Proteomes" id="UP001597280"/>
    </source>
</evidence>
<dbReference type="RefSeq" id="WP_343906381.1">
    <property type="nucleotide sequence ID" value="NZ_BAAAIS010000006.1"/>
</dbReference>
<name>A0ABW4Q2V8_9MICO</name>